<keyword evidence="2" id="KW-1185">Reference proteome</keyword>
<reference evidence="1" key="1">
    <citation type="submission" date="2022-11" db="EMBL/GenBank/DDBJ databases">
        <authorList>
            <person name="Petersen C."/>
        </authorList>
    </citation>
    <scope>NUCLEOTIDE SEQUENCE</scope>
    <source>
        <strain evidence="1">IBT 21917</strain>
    </source>
</reference>
<dbReference type="Proteomes" id="UP001146351">
    <property type="component" value="Unassembled WGS sequence"/>
</dbReference>
<dbReference type="EMBL" id="JAPQKO010000006">
    <property type="protein sequence ID" value="KAJ5156343.1"/>
    <property type="molecule type" value="Genomic_DNA"/>
</dbReference>
<protein>
    <submittedName>
        <fullName evidence="1">Uncharacterized protein</fullName>
    </submittedName>
</protein>
<evidence type="ECO:0000313" key="1">
    <source>
        <dbReference type="EMBL" id="KAJ5156343.1"/>
    </source>
</evidence>
<comment type="caution">
    <text evidence="1">The sequence shown here is derived from an EMBL/GenBank/DDBJ whole genome shotgun (WGS) entry which is preliminary data.</text>
</comment>
<dbReference type="AlphaFoldDB" id="A0A9W9LHM0"/>
<accession>A0A9W9LHM0</accession>
<name>A0A9W9LHM0_9EURO</name>
<evidence type="ECO:0000313" key="2">
    <source>
        <dbReference type="Proteomes" id="UP001146351"/>
    </source>
</evidence>
<sequence length="184" mass="20474">MTYAWHVVTKMNCPGCVMLISTLAPEFEDPPWRGINCPFCQKSFVTPSGRLSKGTATDPRENAPRTSKTRCDRRCHQQIDWVASGTRKHLRSHAPGFQWLVLGVLSLPSRVRRMEGPIPACELGSVLTKYLPLSQSTYPLSEGIYLAGSPFQSSGERIVQCNEVRESAVCASTFNQCHSGWQTD</sequence>
<gene>
    <name evidence="1" type="ORF">N7492_009146</name>
</gene>
<proteinExistence type="predicted"/>
<organism evidence="1 2">
    <name type="scientific">Penicillium capsulatum</name>
    <dbReference type="NCBI Taxonomy" id="69766"/>
    <lineage>
        <taxon>Eukaryota</taxon>
        <taxon>Fungi</taxon>
        <taxon>Dikarya</taxon>
        <taxon>Ascomycota</taxon>
        <taxon>Pezizomycotina</taxon>
        <taxon>Eurotiomycetes</taxon>
        <taxon>Eurotiomycetidae</taxon>
        <taxon>Eurotiales</taxon>
        <taxon>Aspergillaceae</taxon>
        <taxon>Penicillium</taxon>
    </lineage>
</organism>
<reference evidence="1" key="2">
    <citation type="journal article" date="2023" name="IMA Fungus">
        <title>Comparative genomic study of the Penicillium genus elucidates a diverse pangenome and 15 lateral gene transfer events.</title>
        <authorList>
            <person name="Petersen C."/>
            <person name="Sorensen T."/>
            <person name="Nielsen M.R."/>
            <person name="Sondergaard T.E."/>
            <person name="Sorensen J.L."/>
            <person name="Fitzpatrick D.A."/>
            <person name="Frisvad J.C."/>
            <person name="Nielsen K.L."/>
        </authorList>
    </citation>
    <scope>NUCLEOTIDE SEQUENCE</scope>
    <source>
        <strain evidence="1">IBT 21917</strain>
    </source>
</reference>